<keyword evidence="11 14" id="KW-0786">Thiamine pyrophosphate</keyword>
<dbReference type="PROSITE" id="PS00187">
    <property type="entry name" value="TPP_ENZYMES"/>
    <property type="match status" value="1"/>
</dbReference>
<dbReference type="KEGG" id="kor:AWR26_24320"/>
<evidence type="ECO:0000256" key="1">
    <source>
        <dbReference type="ARBA" id="ARBA00004974"/>
    </source>
</evidence>
<evidence type="ECO:0000256" key="14">
    <source>
        <dbReference type="RuleBase" id="RU003591"/>
    </source>
</evidence>
<comment type="similarity">
    <text evidence="3 14">Belongs to the TPP enzyme family.</text>
</comment>
<reference evidence="18 20" key="2">
    <citation type="submission" date="2021-03" db="EMBL/GenBank/DDBJ databases">
        <authorList>
            <person name="Li Y."/>
            <person name="Li S."/>
            <person name="Chen M."/>
            <person name="Peng G."/>
            <person name="Tan Z."/>
            <person name="An Q."/>
        </authorList>
    </citation>
    <scope>NUCLEOTIDE SEQUENCE [LARGE SCALE GENOMIC DNA]</scope>
    <source>
        <strain evidence="18 20">Ola 51</strain>
    </source>
</reference>
<evidence type="ECO:0000256" key="13">
    <source>
        <dbReference type="ARBA" id="ARBA00048670"/>
    </source>
</evidence>
<evidence type="ECO:0000259" key="16">
    <source>
        <dbReference type="Pfam" id="PF02775"/>
    </source>
</evidence>
<dbReference type="CDD" id="cd07035">
    <property type="entry name" value="TPP_PYR_POX_like"/>
    <property type="match status" value="1"/>
</dbReference>
<evidence type="ECO:0000256" key="3">
    <source>
        <dbReference type="ARBA" id="ARBA00007812"/>
    </source>
</evidence>
<dbReference type="InterPro" id="IPR012846">
    <property type="entry name" value="Acetolactate_synth_lsu"/>
</dbReference>
<dbReference type="PANTHER" id="PTHR18968">
    <property type="entry name" value="THIAMINE PYROPHOSPHATE ENZYMES"/>
    <property type="match status" value="1"/>
</dbReference>
<feature type="domain" description="Thiamine pyrophosphate enzyme N-terminal TPP-binding" evidence="17">
    <location>
        <begin position="1"/>
        <end position="115"/>
    </location>
</feature>
<dbReference type="GO" id="GO:0009099">
    <property type="term" value="P:L-valine biosynthetic process"/>
    <property type="evidence" value="ECO:0007669"/>
    <property type="project" value="TreeGrafter"/>
</dbReference>
<keyword evidence="12 14" id="KW-0100">Branched-chain amino acid biosynthesis</keyword>
<sequence>MNGAQWVVHALRAQKVDTVFGYPGGAIMPVYDALYDGGVEHLLCRHEQGAAMAAIGYARATGKTGVCIATSGPGATNLITGLADALLDSVPVVAITGQVAAPLMGTDAFQEVDVLGLSLACTKHSFLVESLEELPRVMAEAFHVASSGRPGPVLVDIPKDIQLASGDLEPYFATVDDVISFPQAQVDQARQMLAQAKKPMLYVGGGVGMALAVPALREFLAATQMPVVCTLKGLGTVAPEYAYYLGMLGMHGTKAANFAVQECDLLVAVGARFDDRVTGKLNTFAPHAKVIHMDIDPAEMSKLRQAHVALQGDLNALLPALQQALSIDAWRQYAADLRREHAWRYDHPGEAIYAPLLLKQLSERKPANSVVTTDVGQHQMWAAQHLEFDRPENFITSSGLGTMGFGLPAAVGAQVARPEDTVICISGDGSFMMNVQELGTVKRKQLPLKMVLLDNQRLGMVRQWQQLFFNERYSETTLTDNPDFLTLASAFGIPGQHITRKDQVEAALDTMLSSSGPYLLHVSIDELENVWPLVPPGASNSQMLEKLS</sequence>
<organism evidence="19 21">
    <name type="scientific">Kosakonia oryzae</name>
    <dbReference type="NCBI Taxonomy" id="497725"/>
    <lineage>
        <taxon>Bacteria</taxon>
        <taxon>Pseudomonadati</taxon>
        <taxon>Pseudomonadota</taxon>
        <taxon>Gammaproteobacteria</taxon>
        <taxon>Enterobacterales</taxon>
        <taxon>Enterobacteriaceae</taxon>
        <taxon>Kosakonia</taxon>
    </lineage>
</organism>
<dbReference type="GO" id="GO:0050660">
    <property type="term" value="F:flavin adenine dinucleotide binding"/>
    <property type="evidence" value="ECO:0007669"/>
    <property type="project" value="InterPro"/>
</dbReference>
<dbReference type="InterPro" id="IPR029035">
    <property type="entry name" value="DHS-like_NAD/FAD-binding_dom"/>
</dbReference>
<dbReference type="EC" id="2.2.1.6" evidence="4 14"/>
<evidence type="ECO:0000256" key="8">
    <source>
        <dbReference type="ARBA" id="ARBA00022723"/>
    </source>
</evidence>
<evidence type="ECO:0000256" key="6">
    <source>
        <dbReference type="ARBA" id="ARBA00022630"/>
    </source>
</evidence>
<dbReference type="FunFam" id="3.40.50.1220:FF:000008">
    <property type="entry name" value="Acetolactate synthase"/>
    <property type="match status" value="1"/>
</dbReference>
<dbReference type="NCBIfam" id="NF006524">
    <property type="entry name" value="PRK08978.1"/>
    <property type="match status" value="1"/>
</dbReference>
<evidence type="ECO:0000256" key="7">
    <source>
        <dbReference type="ARBA" id="ARBA00022679"/>
    </source>
</evidence>
<dbReference type="InterPro" id="IPR012000">
    <property type="entry name" value="Thiamin_PyroP_enz_cen_dom"/>
</dbReference>
<dbReference type="GO" id="GO:0003984">
    <property type="term" value="F:acetolactate synthase activity"/>
    <property type="evidence" value="ECO:0007669"/>
    <property type="project" value="UniProtKB-EC"/>
</dbReference>
<dbReference type="CDD" id="cd02015">
    <property type="entry name" value="TPP_AHAS"/>
    <property type="match status" value="1"/>
</dbReference>
<keyword evidence="10 14" id="KW-0460">Magnesium</keyword>
<evidence type="ECO:0000256" key="4">
    <source>
        <dbReference type="ARBA" id="ARBA00013145"/>
    </source>
</evidence>
<evidence type="ECO:0000259" key="15">
    <source>
        <dbReference type="Pfam" id="PF00205"/>
    </source>
</evidence>
<evidence type="ECO:0000256" key="9">
    <source>
        <dbReference type="ARBA" id="ARBA00022827"/>
    </source>
</evidence>
<accession>A0AA94H8R4</accession>
<dbReference type="InterPro" id="IPR011766">
    <property type="entry name" value="TPP_enzyme_TPP-bd"/>
</dbReference>
<evidence type="ECO:0000313" key="20">
    <source>
        <dbReference type="Proteomes" id="UP000078227"/>
    </source>
</evidence>
<comment type="pathway">
    <text evidence="2 14">Amino-acid biosynthesis; L-valine biosynthesis; L-valine from pyruvate: step 1/4.</text>
</comment>
<comment type="cofactor">
    <cofactor evidence="14">
        <name>Mg(2+)</name>
        <dbReference type="ChEBI" id="CHEBI:18420"/>
    </cofactor>
    <text evidence="14">Binds 1 Mg(2+) ion per subunit.</text>
</comment>
<evidence type="ECO:0000259" key="17">
    <source>
        <dbReference type="Pfam" id="PF02776"/>
    </source>
</evidence>
<keyword evidence="7 14" id="KW-0808">Transferase</keyword>
<dbReference type="InterPro" id="IPR000399">
    <property type="entry name" value="TPP-bd_CS"/>
</dbReference>
<dbReference type="SUPFAM" id="SSF52467">
    <property type="entry name" value="DHS-like NAD/FAD-binding domain"/>
    <property type="match status" value="1"/>
</dbReference>
<dbReference type="GO" id="GO:0005948">
    <property type="term" value="C:acetolactate synthase complex"/>
    <property type="evidence" value="ECO:0007669"/>
    <property type="project" value="TreeGrafter"/>
</dbReference>
<evidence type="ECO:0000256" key="12">
    <source>
        <dbReference type="ARBA" id="ARBA00023304"/>
    </source>
</evidence>
<evidence type="ECO:0000256" key="10">
    <source>
        <dbReference type="ARBA" id="ARBA00022842"/>
    </source>
</evidence>
<dbReference type="NCBIfam" id="TIGR00118">
    <property type="entry name" value="acolac_lg"/>
    <property type="match status" value="1"/>
</dbReference>
<keyword evidence="20" id="KW-1185">Reference proteome</keyword>
<dbReference type="InterPro" id="IPR045229">
    <property type="entry name" value="TPP_enz"/>
</dbReference>
<feature type="domain" description="Thiamine pyrophosphate enzyme TPP-binding" evidence="16">
    <location>
        <begin position="374"/>
        <end position="522"/>
    </location>
</feature>
<dbReference type="GO" id="GO:0030976">
    <property type="term" value="F:thiamine pyrophosphate binding"/>
    <property type="evidence" value="ECO:0007669"/>
    <property type="project" value="UniProtKB-UniRule"/>
</dbReference>
<comment type="pathway">
    <text evidence="1 14">Amino-acid biosynthesis; L-isoleucine biosynthesis; L-isoleucine from 2-oxobutanoate: step 1/4.</text>
</comment>
<comment type="catalytic activity">
    <reaction evidence="13 14">
        <text>2 pyruvate + H(+) = (2S)-2-acetolactate + CO2</text>
        <dbReference type="Rhea" id="RHEA:25249"/>
        <dbReference type="ChEBI" id="CHEBI:15361"/>
        <dbReference type="ChEBI" id="CHEBI:15378"/>
        <dbReference type="ChEBI" id="CHEBI:16526"/>
        <dbReference type="ChEBI" id="CHEBI:58476"/>
        <dbReference type="EC" id="2.2.1.6"/>
    </reaction>
</comment>
<keyword evidence="9" id="KW-0274">FAD</keyword>
<dbReference type="GO" id="GO:0000287">
    <property type="term" value="F:magnesium ion binding"/>
    <property type="evidence" value="ECO:0007669"/>
    <property type="project" value="UniProtKB-UniRule"/>
</dbReference>
<feature type="domain" description="Thiamine pyrophosphate enzyme central" evidence="15">
    <location>
        <begin position="186"/>
        <end position="321"/>
    </location>
</feature>
<evidence type="ECO:0000256" key="2">
    <source>
        <dbReference type="ARBA" id="ARBA00005025"/>
    </source>
</evidence>
<evidence type="ECO:0000313" key="19">
    <source>
        <dbReference type="EMBL" id="SFD34194.1"/>
    </source>
</evidence>
<reference evidence="19 21" key="1">
    <citation type="submission" date="2016-10" db="EMBL/GenBank/DDBJ databases">
        <authorList>
            <person name="Varghese N."/>
            <person name="Submissions S."/>
        </authorList>
    </citation>
    <scope>NUCLEOTIDE SEQUENCE [LARGE SCALE GENOMIC DNA]</scope>
    <source>
        <strain evidence="19 21">CGMCC 1.7012</strain>
    </source>
</reference>
<dbReference type="AlphaFoldDB" id="A0AA94H8R4"/>
<dbReference type="SUPFAM" id="SSF52518">
    <property type="entry name" value="Thiamin diphosphate-binding fold (THDP-binding)"/>
    <property type="match status" value="2"/>
</dbReference>
<evidence type="ECO:0000256" key="11">
    <source>
        <dbReference type="ARBA" id="ARBA00023052"/>
    </source>
</evidence>
<dbReference type="FunFam" id="3.40.50.970:FF:000016">
    <property type="entry name" value="Acetolactate synthase"/>
    <property type="match status" value="1"/>
</dbReference>
<comment type="cofactor">
    <cofactor evidence="14">
        <name>thiamine diphosphate</name>
        <dbReference type="ChEBI" id="CHEBI:58937"/>
    </cofactor>
    <text evidence="14">Binds 1 thiamine pyrophosphate per subunit.</text>
</comment>
<dbReference type="Pfam" id="PF02776">
    <property type="entry name" value="TPP_enzyme_N"/>
    <property type="match status" value="1"/>
</dbReference>
<dbReference type="RefSeq" id="WP_064568893.1">
    <property type="nucleotide sequence ID" value="NZ_CP014007.2"/>
</dbReference>
<dbReference type="Gene3D" id="3.40.50.1220">
    <property type="entry name" value="TPP-binding domain"/>
    <property type="match status" value="1"/>
</dbReference>
<gene>
    <name evidence="18" type="ORF">AWR26_24320</name>
    <name evidence="19" type="ORF">SAMN05216286_5206</name>
</gene>
<dbReference type="InterPro" id="IPR012001">
    <property type="entry name" value="Thiamin_PyroP_enz_TPP-bd_dom"/>
</dbReference>
<protein>
    <recommendedName>
        <fullName evidence="4 14">Acetolactate synthase</fullName>
        <ecNumber evidence="4 14">2.2.1.6</ecNumber>
    </recommendedName>
</protein>
<dbReference type="PANTHER" id="PTHR18968:SF142">
    <property type="entry name" value="ACETOLACTATE SYNTHASE"/>
    <property type="match status" value="1"/>
</dbReference>
<dbReference type="InterPro" id="IPR039368">
    <property type="entry name" value="AHAS_TPP"/>
</dbReference>
<name>A0AA94H8R4_9ENTR</name>
<dbReference type="InterPro" id="IPR029061">
    <property type="entry name" value="THDP-binding"/>
</dbReference>
<evidence type="ECO:0000313" key="18">
    <source>
        <dbReference type="EMBL" id="ANI85118.1"/>
    </source>
</evidence>
<proteinExistence type="inferred from homology"/>
<dbReference type="Pfam" id="PF02775">
    <property type="entry name" value="TPP_enzyme_C"/>
    <property type="match status" value="1"/>
</dbReference>
<evidence type="ECO:0000313" key="21">
    <source>
        <dbReference type="Proteomes" id="UP000182314"/>
    </source>
</evidence>
<dbReference type="EMBL" id="FOKO01000009">
    <property type="protein sequence ID" value="SFD34194.1"/>
    <property type="molecule type" value="Genomic_DNA"/>
</dbReference>
<dbReference type="FunFam" id="3.40.50.970:FF:000007">
    <property type="entry name" value="Acetolactate synthase"/>
    <property type="match status" value="1"/>
</dbReference>
<keyword evidence="8 14" id="KW-0479">Metal-binding</keyword>
<dbReference type="EMBL" id="CP014007">
    <property type="protein sequence ID" value="ANI85118.1"/>
    <property type="molecule type" value="Genomic_DNA"/>
</dbReference>
<evidence type="ECO:0000256" key="5">
    <source>
        <dbReference type="ARBA" id="ARBA00022605"/>
    </source>
</evidence>
<dbReference type="GO" id="GO:0009097">
    <property type="term" value="P:isoleucine biosynthetic process"/>
    <property type="evidence" value="ECO:0007669"/>
    <property type="project" value="TreeGrafter"/>
</dbReference>
<keyword evidence="5 14" id="KW-0028">Amino-acid biosynthesis</keyword>
<dbReference type="Gene3D" id="3.40.50.970">
    <property type="match status" value="2"/>
</dbReference>
<dbReference type="Pfam" id="PF00205">
    <property type="entry name" value="TPP_enzyme_M"/>
    <property type="match status" value="1"/>
</dbReference>
<dbReference type="Proteomes" id="UP000078227">
    <property type="component" value="Chromosome"/>
</dbReference>
<keyword evidence="6" id="KW-0285">Flavoprotein</keyword>
<dbReference type="Proteomes" id="UP000182314">
    <property type="component" value="Unassembled WGS sequence"/>
</dbReference>